<keyword evidence="2" id="KW-0472">Membrane</keyword>
<evidence type="ECO:0000256" key="5">
    <source>
        <dbReference type="SAM" id="MobiDB-lite"/>
    </source>
</evidence>
<reference evidence="7" key="1">
    <citation type="submission" date="2018-06" db="EMBL/GenBank/DDBJ databases">
        <authorList>
            <person name="Zhirakovskaya E."/>
        </authorList>
    </citation>
    <scope>NUCLEOTIDE SEQUENCE</scope>
</reference>
<dbReference type="InterPro" id="IPR006665">
    <property type="entry name" value="OmpA-like"/>
</dbReference>
<organism evidence="7">
    <name type="scientific">hydrothermal vent metagenome</name>
    <dbReference type="NCBI Taxonomy" id="652676"/>
    <lineage>
        <taxon>unclassified sequences</taxon>
        <taxon>metagenomes</taxon>
        <taxon>ecological metagenomes</taxon>
    </lineage>
</organism>
<evidence type="ECO:0000259" key="6">
    <source>
        <dbReference type="PROSITE" id="PS51123"/>
    </source>
</evidence>
<dbReference type="CDD" id="cd07185">
    <property type="entry name" value="OmpA_C-like"/>
    <property type="match status" value="1"/>
</dbReference>
<dbReference type="AlphaFoldDB" id="A0A3B1CG86"/>
<dbReference type="PANTHER" id="PTHR30329:SF21">
    <property type="entry name" value="LIPOPROTEIN YIAD-RELATED"/>
    <property type="match status" value="1"/>
</dbReference>
<feature type="region of interest" description="Disordered" evidence="5">
    <location>
        <begin position="431"/>
        <end position="453"/>
    </location>
</feature>
<keyword evidence="4" id="KW-0175">Coiled coil</keyword>
<evidence type="ECO:0000256" key="1">
    <source>
        <dbReference type="ARBA" id="ARBA00004442"/>
    </source>
</evidence>
<comment type="subcellular location">
    <subcellularLocation>
        <location evidence="1">Cell outer membrane</location>
    </subcellularLocation>
</comment>
<dbReference type="SUPFAM" id="SSF103088">
    <property type="entry name" value="OmpA-like"/>
    <property type="match status" value="1"/>
</dbReference>
<name>A0A3B1CG86_9ZZZZ</name>
<feature type="domain" description="OmpA-like" evidence="6">
    <location>
        <begin position="347"/>
        <end position="465"/>
    </location>
</feature>
<evidence type="ECO:0000256" key="2">
    <source>
        <dbReference type="ARBA" id="ARBA00023136"/>
    </source>
</evidence>
<feature type="coiled-coil region" evidence="4">
    <location>
        <begin position="275"/>
        <end position="316"/>
    </location>
</feature>
<proteinExistence type="predicted"/>
<dbReference type="GO" id="GO:0009279">
    <property type="term" value="C:cell outer membrane"/>
    <property type="evidence" value="ECO:0007669"/>
    <property type="project" value="UniProtKB-SubCell"/>
</dbReference>
<dbReference type="InterPro" id="IPR036737">
    <property type="entry name" value="OmpA-like_sf"/>
</dbReference>
<dbReference type="Gene3D" id="3.30.1330.60">
    <property type="entry name" value="OmpA-like domain"/>
    <property type="match status" value="1"/>
</dbReference>
<protein>
    <recommendedName>
        <fullName evidence="6">OmpA-like domain-containing protein</fullName>
    </recommendedName>
</protein>
<dbReference type="PANTHER" id="PTHR30329">
    <property type="entry name" value="STATOR ELEMENT OF FLAGELLAR MOTOR COMPLEX"/>
    <property type="match status" value="1"/>
</dbReference>
<evidence type="ECO:0000256" key="3">
    <source>
        <dbReference type="ARBA" id="ARBA00023237"/>
    </source>
</evidence>
<sequence>MRKTILFIIMVAFLPALIYGQESIRKELFGKSETLIKKIEEVKGDVYAPNTFSDGMDAYDDAEDKFKNGGNMDDIKEYLTEANTNFKKVLEFVDLANLSFPTAIKAREDALKADCEKNSPELWKNAEEIFINAMEKMEDNNLNKAKSLAAEAEKLYRDAELSAIKQSILVNAREQIKKNDDNDVADVAPTTQALAKELVAESEKLLKTDRYTRDRATELAHEAEYEARHAAYIAKVAREAKEMDAGYEFLILQSEDPLKTLNEKIGKVARFDKGYDEATKNLEDYIASVDALKAKIADQKKQIAKLESKMEQFSVTEGKLQRKMAQEAKIKDISKTFTESEAQVLQDGDNVIIRLYGLTFPSGQSTIKPEYFGLLKKVQNGIETFENSKVSVQGHTDSRGSNNLNMKLSEERAAAVKEYLTANMPSLKGRITSKGYGKEKPIASNETEEGRAKNRRIDIIITPQWAK</sequence>
<dbReference type="PRINTS" id="PR01021">
    <property type="entry name" value="OMPADOMAIN"/>
</dbReference>
<accession>A0A3B1CG86</accession>
<keyword evidence="3" id="KW-0998">Cell outer membrane</keyword>
<dbReference type="InterPro" id="IPR050330">
    <property type="entry name" value="Bact_OuterMem_StrucFunc"/>
</dbReference>
<dbReference type="PROSITE" id="PS51123">
    <property type="entry name" value="OMPA_2"/>
    <property type="match status" value="1"/>
</dbReference>
<evidence type="ECO:0000313" key="7">
    <source>
        <dbReference type="EMBL" id="VAX25591.1"/>
    </source>
</evidence>
<dbReference type="Pfam" id="PF00691">
    <property type="entry name" value="OmpA"/>
    <property type="match status" value="1"/>
</dbReference>
<gene>
    <name evidence="7" type="ORF">MNBD_IGNAVI01-2244</name>
</gene>
<evidence type="ECO:0000256" key="4">
    <source>
        <dbReference type="SAM" id="Coils"/>
    </source>
</evidence>
<dbReference type="InterPro" id="IPR006664">
    <property type="entry name" value="OMP_bac"/>
</dbReference>
<dbReference type="EMBL" id="UOGD01000302">
    <property type="protein sequence ID" value="VAX25591.1"/>
    <property type="molecule type" value="Genomic_DNA"/>
</dbReference>